<keyword evidence="3 11" id="KW-0812">Transmembrane</keyword>
<dbReference type="PANTHER" id="PTHR48063:SF98">
    <property type="entry name" value="LRR RECEPTOR-LIKE SERINE_THREONINE-PROTEIN KINASE FLS2"/>
    <property type="match status" value="1"/>
</dbReference>
<protein>
    <submittedName>
        <fullName evidence="14">Uncharacterized protein</fullName>
    </submittedName>
</protein>
<accession>A0A498KSL8</accession>
<evidence type="ECO:0000256" key="5">
    <source>
        <dbReference type="ARBA" id="ARBA00022737"/>
    </source>
</evidence>
<evidence type="ECO:0000259" key="13">
    <source>
        <dbReference type="Pfam" id="PF23598"/>
    </source>
</evidence>
<dbReference type="InterPro" id="IPR044750">
    <property type="entry name" value="C2_SRC2/BAP"/>
</dbReference>
<keyword evidence="8" id="KW-0675">Receptor</keyword>
<keyword evidence="6 11" id="KW-1133">Transmembrane helix</keyword>
<dbReference type="AlphaFoldDB" id="A0A498KSL8"/>
<comment type="subcellular location">
    <subcellularLocation>
        <location evidence="1">Membrane</location>
        <topology evidence="1">Single-pass type I membrane protein</topology>
    </subcellularLocation>
</comment>
<dbReference type="InterPro" id="IPR032675">
    <property type="entry name" value="LRR_dom_sf"/>
</dbReference>
<feature type="compositionally biased region" description="Pro residues" evidence="10">
    <location>
        <begin position="1013"/>
        <end position="1051"/>
    </location>
</feature>
<evidence type="ECO:0000313" key="14">
    <source>
        <dbReference type="EMBL" id="RXI08672.1"/>
    </source>
</evidence>
<evidence type="ECO:0000256" key="7">
    <source>
        <dbReference type="ARBA" id="ARBA00023136"/>
    </source>
</evidence>
<feature type="compositionally biased region" description="Low complexity" evidence="10">
    <location>
        <begin position="992"/>
        <end position="1004"/>
    </location>
</feature>
<sequence>MWLQTQTQLVVLSLPNAGISDTIPTWFWNISLQLHTVNLSHNQMHGKLQNIVVGRHIDLRFFFNFWSVLVSLLVNMPWSILLSGFLNSIVFKLHDVVVQYMALAIATISISFGSCNENLGWTSLCKENEKQSLLMFKQDLKDPANRLSSWVDEEDSDCCTWTGVICDDLTGHIRKLHLGNSNPSLNFNSSLGGKVSHSLLNLKHLNYLDLSNNDFQEAQVPKFFGSLRSLRYLNLSKAGFAGIIPHQLGNLSSLRYLSLSNYMLKAENLQWISGLSHLEHLDMNSVDLSKASDWLQVTNMLPSLKELHMFDCRLDHIPPLPSINFTSLAILDLSANMFASSIPKWVFSLENLVSLSLGNCGFRGPIPNYPQNISSLREIDFSLNNLSLPIPKWLFNHKDLASLNLGYNSLEGPIPHGILNMTGLKVLNLESNLFNCTIPEWLYSFSNLESLFLSSNHLQGEISSSVGKLTSIVSLRLDNNQLEGKIPKSLEKLCKLMDLDLSMNNFTVGKVSEIIDSLSGVCASAKMKSLSLSYCNLSGHLTEKIGDFKSLSNLDLSGNSISGPVPVSLGNLSFLVNLDISDNQFNGTLPEIIGRNCTKHEEFEISESYNILTGEILISTRLQSLDLSGFIGNEICGPPLNKNFSADRMVLRIVEQDGGRYRPEFPMWNQNQTQLVVLILPNTGISDTTDLVLEHIFAVAYCKPLLQPISYRHLYDIAALCSEDESVPTDPEGNQQMNKHAGRKLLQVPPLLNTLECKKTKKSSTPASIYPWLKHRHSRPKMDSSLEGGRERSSSLWKLQWYAVGWTNPNNKYCTKIDASGNENPVWRTKFATLIEGSEADLQDLALHVEVYSREPIFLREKLQGTATIVLREFLAKHNKNSEAPRHGAEEVGSYQLRKKNSNKPQGFVDVSIRISEDMEARSSYTGSEGGPMDNSITITLATGDGSAPAIRPVARQQRPEDQFRINSPYAQPMPFPPNYSNPSAVGPSYPPASATSYPPAGGPNYLPANRPSYPPAGGPSYPPAGGPSYPPAGGPSYQPPRTPSPPPPPSNVGYIPTFIPRTDRMQETYINMPASGAPPGRRGAAGVGMGIGAGALAAGAVIFGDDFMSGFDVPSGLQDASLTISTDPPF</sequence>
<evidence type="ECO:0000256" key="3">
    <source>
        <dbReference type="ARBA" id="ARBA00022692"/>
    </source>
</evidence>
<evidence type="ECO:0000256" key="8">
    <source>
        <dbReference type="ARBA" id="ARBA00023170"/>
    </source>
</evidence>
<feature type="compositionally biased region" description="Basic and acidic residues" evidence="10">
    <location>
        <begin position="881"/>
        <end position="890"/>
    </location>
</feature>
<dbReference type="GO" id="GO:0016020">
    <property type="term" value="C:membrane"/>
    <property type="evidence" value="ECO:0007669"/>
    <property type="project" value="UniProtKB-SubCell"/>
</dbReference>
<evidence type="ECO:0000256" key="9">
    <source>
        <dbReference type="ARBA" id="ARBA00023180"/>
    </source>
</evidence>
<evidence type="ECO:0000256" key="2">
    <source>
        <dbReference type="ARBA" id="ARBA00022614"/>
    </source>
</evidence>
<dbReference type="Pfam" id="PF08263">
    <property type="entry name" value="LRRNT_2"/>
    <property type="match status" value="1"/>
</dbReference>
<dbReference type="GO" id="GO:0006952">
    <property type="term" value="P:defense response"/>
    <property type="evidence" value="ECO:0007669"/>
    <property type="project" value="InterPro"/>
</dbReference>
<dbReference type="InterPro" id="IPR055414">
    <property type="entry name" value="LRR_R13L4/SHOC2-like"/>
</dbReference>
<keyword evidence="2" id="KW-0433">Leucine-rich repeat</keyword>
<evidence type="ECO:0000259" key="12">
    <source>
        <dbReference type="Pfam" id="PF08263"/>
    </source>
</evidence>
<dbReference type="CDD" id="cd04051">
    <property type="entry name" value="C2_SRC2_like"/>
    <property type="match status" value="1"/>
</dbReference>
<keyword evidence="15" id="KW-1185">Reference proteome</keyword>
<name>A0A498KSL8_MALDO</name>
<keyword evidence="4" id="KW-0732">Signal</keyword>
<feature type="domain" description="Leucine-rich repeat-containing N-terminal plant-type" evidence="12">
    <location>
        <begin position="128"/>
        <end position="167"/>
    </location>
</feature>
<gene>
    <name evidence="14" type="ORF">DVH24_022816</name>
</gene>
<dbReference type="STRING" id="3750.A0A498KSL8"/>
<keyword evidence="9" id="KW-0325">Glycoprotein</keyword>
<dbReference type="Pfam" id="PF00560">
    <property type="entry name" value="LRR_1"/>
    <property type="match status" value="4"/>
</dbReference>
<evidence type="ECO:0000256" key="11">
    <source>
        <dbReference type="SAM" id="Phobius"/>
    </source>
</evidence>
<keyword evidence="7 11" id="KW-0472">Membrane</keyword>
<dbReference type="PANTHER" id="PTHR48063">
    <property type="entry name" value="LRR RECEPTOR-LIKE KINASE"/>
    <property type="match status" value="1"/>
</dbReference>
<feature type="region of interest" description="Disordered" evidence="10">
    <location>
        <begin position="922"/>
        <end position="945"/>
    </location>
</feature>
<comment type="caution">
    <text evidence="14">The sequence shown here is derived from an EMBL/GenBank/DDBJ whole genome shotgun (WGS) entry which is preliminary data.</text>
</comment>
<feature type="domain" description="Disease resistance R13L4/SHOC-2-like LRR" evidence="13">
    <location>
        <begin position="194"/>
        <end position="357"/>
    </location>
</feature>
<evidence type="ECO:0000256" key="1">
    <source>
        <dbReference type="ARBA" id="ARBA00004479"/>
    </source>
</evidence>
<evidence type="ECO:0000256" key="4">
    <source>
        <dbReference type="ARBA" id="ARBA00022729"/>
    </source>
</evidence>
<dbReference type="SUPFAM" id="SSF49562">
    <property type="entry name" value="C2 domain (Calcium/lipid-binding domain, CaLB)"/>
    <property type="match status" value="1"/>
</dbReference>
<feature type="region of interest" description="Disordered" evidence="10">
    <location>
        <begin position="881"/>
        <end position="906"/>
    </location>
</feature>
<organism evidence="14 15">
    <name type="scientific">Malus domestica</name>
    <name type="common">Apple</name>
    <name type="synonym">Pyrus malus</name>
    <dbReference type="NCBI Taxonomy" id="3750"/>
    <lineage>
        <taxon>Eukaryota</taxon>
        <taxon>Viridiplantae</taxon>
        <taxon>Streptophyta</taxon>
        <taxon>Embryophyta</taxon>
        <taxon>Tracheophyta</taxon>
        <taxon>Spermatophyta</taxon>
        <taxon>Magnoliopsida</taxon>
        <taxon>eudicotyledons</taxon>
        <taxon>Gunneridae</taxon>
        <taxon>Pentapetalae</taxon>
        <taxon>rosids</taxon>
        <taxon>fabids</taxon>
        <taxon>Rosales</taxon>
        <taxon>Rosaceae</taxon>
        <taxon>Amygdaloideae</taxon>
        <taxon>Maleae</taxon>
        <taxon>Malus</taxon>
    </lineage>
</organism>
<evidence type="ECO:0000313" key="15">
    <source>
        <dbReference type="Proteomes" id="UP000290289"/>
    </source>
</evidence>
<dbReference type="InterPro" id="IPR035892">
    <property type="entry name" value="C2_domain_sf"/>
</dbReference>
<feature type="region of interest" description="Disordered" evidence="10">
    <location>
        <begin position="967"/>
        <end position="1053"/>
    </location>
</feature>
<dbReference type="Proteomes" id="UP000290289">
    <property type="component" value="Chromosome 1"/>
</dbReference>
<proteinExistence type="predicted"/>
<dbReference type="FunFam" id="3.80.10.10:FF:000095">
    <property type="entry name" value="LRR receptor-like serine/threonine-protein kinase GSO1"/>
    <property type="match status" value="1"/>
</dbReference>
<evidence type="ECO:0000256" key="6">
    <source>
        <dbReference type="ARBA" id="ARBA00022989"/>
    </source>
</evidence>
<dbReference type="EMBL" id="RDQH01000327">
    <property type="protein sequence ID" value="RXI08672.1"/>
    <property type="molecule type" value="Genomic_DNA"/>
</dbReference>
<evidence type="ECO:0000256" key="10">
    <source>
        <dbReference type="SAM" id="MobiDB-lite"/>
    </source>
</evidence>
<reference evidence="14 15" key="1">
    <citation type="submission" date="2018-10" db="EMBL/GenBank/DDBJ databases">
        <title>A high-quality apple genome assembly.</title>
        <authorList>
            <person name="Hu J."/>
        </authorList>
    </citation>
    <scope>NUCLEOTIDE SEQUENCE [LARGE SCALE GENOMIC DNA]</scope>
    <source>
        <strain evidence="15">cv. HFTH1</strain>
        <tissue evidence="14">Young leaf</tissue>
    </source>
</reference>
<dbReference type="InterPro" id="IPR001611">
    <property type="entry name" value="Leu-rich_rpt"/>
</dbReference>
<dbReference type="SUPFAM" id="SSF52058">
    <property type="entry name" value="L domain-like"/>
    <property type="match status" value="2"/>
</dbReference>
<keyword evidence="5" id="KW-0677">Repeat</keyword>
<dbReference type="Pfam" id="PF23598">
    <property type="entry name" value="LRR_14"/>
    <property type="match status" value="1"/>
</dbReference>
<dbReference type="InterPro" id="IPR046956">
    <property type="entry name" value="RLP23-like"/>
</dbReference>
<feature type="transmembrane region" description="Helical" evidence="11">
    <location>
        <begin position="65"/>
        <end position="85"/>
    </location>
</feature>
<dbReference type="InterPro" id="IPR013210">
    <property type="entry name" value="LRR_N_plant-typ"/>
</dbReference>
<dbReference type="Gene3D" id="3.80.10.10">
    <property type="entry name" value="Ribonuclease Inhibitor"/>
    <property type="match status" value="5"/>
</dbReference>